<protein>
    <recommendedName>
        <fullName evidence="3">CMP/dCMP-type deaminase domain-containing protein</fullName>
    </recommendedName>
</protein>
<dbReference type="SUPFAM" id="SSF53927">
    <property type="entry name" value="Cytidine deaminase-like"/>
    <property type="match status" value="1"/>
</dbReference>
<dbReference type="EMBL" id="VUNN01000012">
    <property type="protein sequence ID" value="MSU06545.1"/>
    <property type="molecule type" value="Genomic_DNA"/>
</dbReference>
<gene>
    <name evidence="1" type="ORF">FYJ80_07090</name>
</gene>
<sequence length="129" mass="14161">LDNESPDSNRLTLVTPKSENDVRLQATLGNQNPMGLPVGAVSEDKINDFDKKMLRECIRVAHQSMENGNHSFGSVLADKGGNILLEMQNAFTECGSAYHAETLLCLKAAKLYSPELIKAICADHIGFWK</sequence>
<evidence type="ECO:0000313" key="1">
    <source>
        <dbReference type="EMBL" id="MSU06545.1"/>
    </source>
</evidence>
<dbReference type="Gene3D" id="3.40.140.10">
    <property type="entry name" value="Cytidine Deaminase, domain 2"/>
    <property type="match status" value="1"/>
</dbReference>
<dbReference type="GO" id="GO:0003824">
    <property type="term" value="F:catalytic activity"/>
    <property type="evidence" value="ECO:0007669"/>
    <property type="project" value="InterPro"/>
</dbReference>
<name>A0A7X2TRW5_9SPIO</name>
<keyword evidence="2" id="KW-1185">Reference proteome</keyword>
<organism evidence="1 2">
    <name type="scientific">Bullifex porci</name>
    <dbReference type="NCBI Taxonomy" id="2606638"/>
    <lineage>
        <taxon>Bacteria</taxon>
        <taxon>Pseudomonadati</taxon>
        <taxon>Spirochaetota</taxon>
        <taxon>Spirochaetia</taxon>
        <taxon>Spirochaetales</taxon>
        <taxon>Spirochaetaceae</taxon>
        <taxon>Bullifex</taxon>
    </lineage>
</organism>
<dbReference type="Proteomes" id="UP000460549">
    <property type="component" value="Unassembled WGS sequence"/>
</dbReference>
<dbReference type="InterPro" id="IPR016193">
    <property type="entry name" value="Cytidine_deaminase-like"/>
</dbReference>
<feature type="non-terminal residue" evidence="1">
    <location>
        <position position="1"/>
    </location>
</feature>
<comment type="caution">
    <text evidence="1">The sequence shown here is derived from an EMBL/GenBank/DDBJ whole genome shotgun (WGS) entry which is preliminary data.</text>
</comment>
<reference evidence="1 2" key="1">
    <citation type="submission" date="2019-08" db="EMBL/GenBank/DDBJ databases">
        <title>In-depth cultivation of the pig gut microbiome towards novel bacterial diversity and tailored functional studies.</title>
        <authorList>
            <person name="Wylensek D."/>
            <person name="Hitch T.C.A."/>
            <person name="Clavel T."/>
        </authorList>
    </citation>
    <scope>NUCLEOTIDE SEQUENCE [LARGE SCALE GENOMIC DNA]</scope>
    <source>
        <strain evidence="1 2">NM-380-WT-3C1</strain>
    </source>
</reference>
<accession>A0A7X2TRW5</accession>
<evidence type="ECO:0008006" key="3">
    <source>
        <dbReference type="Google" id="ProtNLM"/>
    </source>
</evidence>
<proteinExistence type="predicted"/>
<evidence type="ECO:0000313" key="2">
    <source>
        <dbReference type="Proteomes" id="UP000460549"/>
    </source>
</evidence>
<dbReference type="AlphaFoldDB" id="A0A7X2TRW5"/>